<reference evidence="12 13" key="2">
    <citation type="journal article" date="2022" name="Mol. Biol. Evol.">
        <title>Comparative Genomics Reveals Insights into the Divergent Evolution of Astigmatic Mites and Household Pest Adaptations.</title>
        <authorList>
            <person name="Xiong Q."/>
            <person name="Wan A.T."/>
            <person name="Liu X."/>
            <person name="Fung C.S."/>
            <person name="Xiao X."/>
            <person name="Malainual N."/>
            <person name="Hou J."/>
            <person name="Wang L."/>
            <person name="Wang M."/>
            <person name="Yang K.Y."/>
            <person name="Cui Y."/>
            <person name="Leung E.L."/>
            <person name="Nong W."/>
            <person name="Shin S.K."/>
            <person name="Au S.W."/>
            <person name="Jeong K.Y."/>
            <person name="Chew F.T."/>
            <person name="Hui J.H."/>
            <person name="Leung T.F."/>
            <person name="Tungtrongchitr A."/>
            <person name="Zhong N."/>
            <person name="Liu Z."/>
            <person name="Tsui S.K."/>
        </authorList>
    </citation>
    <scope>NUCLEOTIDE SEQUENCE [LARGE SCALE GENOMIC DNA]</scope>
    <source>
        <strain evidence="12">Derp</strain>
    </source>
</reference>
<dbReference type="Proteomes" id="UP000887458">
    <property type="component" value="Unassembled WGS sequence"/>
</dbReference>
<feature type="compositionally biased region" description="Polar residues" evidence="8">
    <location>
        <begin position="1535"/>
        <end position="1546"/>
    </location>
</feature>
<evidence type="ECO:0000256" key="1">
    <source>
        <dbReference type="ARBA" id="ARBA00004434"/>
    </source>
</evidence>
<evidence type="ECO:0000313" key="12">
    <source>
        <dbReference type="EMBL" id="KAH9422830.1"/>
    </source>
</evidence>
<feature type="compositionally biased region" description="Low complexity" evidence="8">
    <location>
        <begin position="1227"/>
        <end position="1243"/>
    </location>
</feature>
<evidence type="ECO:0000256" key="9">
    <source>
        <dbReference type="SAM" id="SignalP"/>
    </source>
</evidence>
<keyword evidence="5" id="KW-0496">Mitochondrion</keyword>
<dbReference type="PANTHER" id="PTHR12763">
    <property type="match status" value="1"/>
</dbReference>
<dbReference type="SUPFAM" id="SSF48726">
    <property type="entry name" value="Immunoglobulin"/>
    <property type="match status" value="1"/>
</dbReference>
<keyword evidence="13" id="KW-1185">Reference proteome</keyword>
<dbReference type="SMART" id="SM00271">
    <property type="entry name" value="DnaJ"/>
    <property type="match status" value="1"/>
</dbReference>
<feature type="region of interest" description="Disordered" evidence="8">
    <location>
        <begin position="1631"/>
        <end position="1684"/>
    </location>
</feature>
<keyword evidence="4" id="KW-1133">Transmembrane helix</keyword>
<comment type="similarity">
    <text evidence="7">Belongs to the TIM14 family.</text>
</comment>
<organism evidence="12 13">
    <name type="scientific">Dermatophagoides pteronyssinus</name>
    <name type="common">European house dust mite</name>
    <dbReference type="NCBI Taxonomy" id="6956"/>
    <lineage>
        <taxon>Eukaryota</taxon>
        <taxon>Metazoa</taxon>
        <taxon>Ecdysozoa</taxon>
        <taxon>Arthropoda</taxon>
        <taxon>Chelicerata</taxon>
        <taxon>Arachnida</taxon>
        <taxon>Acari</taxon>
        <taxon>Acariformes</taxon>
        <taxon>Sarcoptiformes</taxon>
        <taxon>Astigmata</taxon>
        <taxon>Psoroptidia</taxon>
        <taxon>Analgoidea</taxon>
        <taxon>Pyroglyphidae</taxon>
        <taxon>Dermatophagoidinae</taxon>
        <taxon>Dermatophagoides</taxon>
    </lineage>
</organism>
<dbReference type="Gene3D" id="3.30.40.10">
    <property type="entry name" value="Zinc/RING finger domain, C3HC4 (zinc finger)"/>
    <property type="match status" value="1"/>
</dbReference>
<dbReference type="InterPro" id="IPR007110">
    <property type="entry name" value="Ig-like_dom"/>
</dbReference>
<dbReference type="InterPro" id="IPR001623">
    <property type="entry name" value="DnaJ_domain"/>
</dbReference>
<feature type="chain" id="PRO_5045362218" evidence="9">
    <location>
        <begin position="21"/>
        <end position="1840"/>
    </location>
</feature>
<dbReference type="InterPro" id="IPR036869">
    <property type="entry name" value="J_dom_sf"/>
</dbReference>
<dbReference type="Gene3D" id="2.60.40.10">
    <property type="entry name" value="Immunoglobulins"/>
    <property type="match status" value="1"/>
</dbReference>
<proteinExistence type="inferred from homology"/>
<dbReference type="EMBL" id="NJHN03000035">
    <property type="protein sequence ID" value="KAH9422830.1"/>
    <property type="molecule type" value="Genomic_DNA"/>
</dbReference>
<dbReference type="SUPFAM" id="SSF57903">
    <property type="entry name" value="FYVE/PHD zinc finger"/>
    <property type="match status" value="1"/>
</dbReference>
<dbReference type="InterPro" id="IPR036179">
    <property type="entry name" value="Ig-like_dom_sf"/>
</dbReference>
<dbReference type="SUPFAM" id="SSF46565">
    <property type="entry name" value="Chaperone J-domain"/>
    <property type="match status" value="1"/>
</dbReference>
<gene>
    <name evidence="12" type="primary">DNAJC15</name>
    <name evidence="12" type="ORF">DERP_008093</name>
</gene>
<dbReference type="CDD" id="cd06257">
    <property type="entry name" value="DnaJ"/>
    <property type="match status" value="1"/>
</dbReference>
<evidence type="ECO:0000256" key="4">
    <source>
        <dbReference type="ARBA" id="ARBA00022989"/>
    </source>
</evidence>
<feature type="region of interest" description="Disordered" evidence="8">
    <location>
        <begin position="1367"/>
        <end position="1393"/>
    </location>
</feature>
<evidence type="ECO:0000256" key="2">
    <source>
        <dbReference type="ARBA" id="ARBA00022692"/>
    </source>
</evidence>
<dbReference type="PROSITE" id="PS50835">
    <property type="entry name" value="IG_LIKE"/>
    <property type="match status" value="1"/>
</dbReference>
<evidence type="ECO:0000259" key="11">
    <source>
        <dbReference type="PROSITE" id="PS50835"/>
    </source>
</evidence>
<sequence>MFIWIIIVLISLFFIAKLSQNNIDYDDDDENKKKKIFEKYAWKHWFQRPKTYLMIYSSLALPPRSLFHRNSHKHQQQSQQRQRFRQQRQICSKHTQLLTKINIGGEKYVQISDGTIITTSILSAEMSTTNSNATTKTTTLIKYQNLSTLSMATMNGSLTNGHHNHNEIVAVDDDYCDDNIGMGEHNVHLSKCVGDTNGIDEPDHSIDSKMIKLMQSTTSIFEDDDDDNNNTNKNNEDDQEESCLLCNSRFDLSRHKRLICKQCSLNVCFKCSLYDFDSWICIICHQQRTISNNNQCQSWLCKRIVKQQSERELLHFINAKLRYDSNRQILINNTTKNGHHLNVNNNNNNNNNNDDCDVDDEHIVKNEMLNNINNRNGSSSNGIDNIMVETNGESSLENDRINNNKNIDHHARINHHRQENLLAIRSDMELNLAKLLGFDSIDYSHIGYIFDDDQYNQLIKTFTPLLANLLKILQQSIYDCDCGREPETTPTEAYNQLKEALQKISEKSFEFTKQLHLPSQPLKLKEVEDFINNCQSYEHLLAQSVVNQIIEDGQSRFMTTASTASFNSFKSGVSFIDHYSSHHNSHINLNRIRTVSSGCCGNSNCGDGHCSAMSGANYKMDNDYSVSSLDDQHSYCDRQLTNDDIDEAMHNNDEELNDNHNYSYNEAEDDENNENDFGLELNFEQSKVYFPEAGLDLIDSKKYSSTESNLSQDSGIKLIDNSHSWQDNWFFKKSKENKSYNQYHLNSDIHFGYMALALAESVPMLIPNPSQAMNPMLGEMEADQVSDLSEHLSETGSIVFSSDEEEDIASVDTVDKIKNRAEKNNSMIDSISSVQTNGSNAMARSHTVYMENRRVAPSKLSFIKGSSIENRKNKAIIQSLRWTKIKVPDFVPSELRTICNSIPNPRLENLDFIPTFTMKPGNASLHSGIVAQFCCKAKGLLPLYFAWYKDGHLIAASADESTRRPEEIENRRLARTYFGLRFIHRRYVESKCSAYRLIVFNDNECILEIKKSNPMQAGIYSVVAYNHVGHDWCDFKVAIDRQHFSAVPNPFNQQLSSIVNVNHPMSPRPVLRRPQHKSRKIESPMTTFPNQVKLRNNNNNPKVNHLSSSLASSPHVIEQTWEERQALNSKDHKLLLNIIQHRQTPLPTSSNVQFVRIDDHDKTVDVNDGGGNISKISIDSNCTNSPQHIISTDIVHSKTYGDDGQMLEEYDETIQILQRESSKSSNDQISSENVSDSSNSLNDSINIPVMPIAEREHRKWNNPDVNLLNNPYSPENIEKRSRQKMMSFSPELLYSPDATLNDDRTDGMIKHIVDDEEFVPEEKRKFFHSARDLDRYKRNYYLPKTRKLPEEKYSFAILSSLGGKLSSTRSSSATSMNKNEDHNEVNGLTSTNNKINGEKMAVSQISVDIIGNNHCKSTSPEQYSEISVEINNDERYLMDTKRIDSSFNDSIVDSDNNTSAIKITTANDCNHQTIANHHHHHSNNIKSNSIEGAKTSPPIRKNIVKSLTSLFSASTQHLPSSSSSVTSPLSKSNSLTQIPQQQQQKRLSNINSKNYAVYSLTGRSIPKEICEQNQKNLPRFNEQNRINLANEISSSSTSMKISSPQIQLNQEPFTTTTAKATLFVEEATFDINNGQSNEERNLSRNSNYSSPSLDSNDSTLSSSINSLDNQMTNGKSNNNKKEKRAIGAIKQRAVFWEKRIEASQISDTQVNEKFPTMDGSESKPISSGVILAGLALAAIGYGGRALMRSSKIIGDTLSKSIPSSAFSNNKYYRGGFEPKMTRREAGLILGISPSANKNKVRESHKRIMLLNHPDRGGSPYIAAKINEAKDYLDKNSRSGQ</sequence>
<keyword evidence="3" id="KW-0999">Mitochondrion inner membrane</keyword>
<dbReference type="Gene3D" id="1.10.287.110">
    <property type="entry name" value="DnaJ domain"/>
    <property type="match status" value="1"/>
</dbReference>
<dbReference type="InterPro" id="IPR013783">
    <property type="entry name" value="Ig-like_fold"/>
</dbReference>
<comment type="caution">
    <text evidence="12">The sequence shown here is derived from an EMBL/GenBank/DDBJ whole genome shotgun (WGS) entry which is preliminary data.</text>
</comment>
<evidence type="ECO:0000256" key="6">
    <source>
        <dbReference type="ARBA" id="ARBA00023136"/>
    </source>
</evidence>
<evidence type="ECO:0000256" key="3">
    <source>
        <dbReference type="ARBA" id="ARBA00022792"/>
    </source>
</evidence>
<feature type="domain" description="Ig-like" evidence="11">
    <location>
        <begin position="914"/>
        <end position="1026"/>
    </location>
</feature>
<keyword evidence="2" id="KW-0812">Transmembrane</keyword>
<protein>
    <submittedName>
        <fullName evidence="12">DnaJ sub C member 15</fullName>
    </submittedName>
</protein>
<keyword evidence="6" id="KW-0472">Membrane</keyword>
<dbReference type="InterPro" id="IPR013083">
    <property type="entry name" value="Znf_RING/FYVE/PHD"/>
</dbReference>
<dbReference type="PANTHER" id="PTHR12763:SF28">
    <property type="entry name" value="GEO10507P1-RELATED"/>
    <property type="match status" value="1"/>
</dbReference>
<evidence type="ECO:0000256" key="5">
    <source>
        <dbReference type="ARBA" id="ARBA00023128"/>
    </source>
</evidence>
<comment type="subcellular location">
    <subcellularLocation>
        <location evidence="1">Mitochondrion inner membrane</location>
        <topology evidence="1">Single-pass membrane protein</topology>
    </subcellularLocation>
</comment>
<evidence type="ECO:0000259" key="10">
    <source>
        <dbReference type="PROSITE" id="PS50076"/>
    </source>
</evidence>
<evidence type="ECO:0000256" key="7">
    <source>
        <dbReference type="ARBA" id="ARBA00038105"/>
    </source>
</evidence>
<dbReference type="PROSITE" id="PS50076">
    <property type="entry name" value="DNAJ_2"/>
    <property type="match status" value="1"/>
</dbReference>
<evidence type="ECO:0000256" key="8">
    <source>
        <dbReference type="SAM" id="MobiDB-lite"/>
    </source>
</evidence>
<feature type="signal peptide" evidence="9">
    <location>
        <begin position="1"/>
        <end position="20"/>
    </location>
</feature>
<evidence type="ECO:0000313" key="13">
    <source>
        <dbReference type="Proteomes" id="UP000887458"/>
    </source>
</evidence>
<feature type="region of interest" description="Disordered" evidence="8">
    <location>
        <begin position="1515"/>
        <end position="1546"/>
    </location>
</feature>
<feature type="compositionally biased region" description="Low complexity" evidence="8">
    <location>
        <begin position="1643"/>
        <end position="1669"/>
    </location>
</feature>
<feature type="region of interest" description="Disordered" evidence="8">
    <location>
        <begin position="1218"/>
        <end position="1243"/>
    </location>
</feature>
<keyword evidence="9" id="KW-0732">Signal</keyword>
<feature type="domain" description="J" evidence="10">
    <location>
        <begin position="1784"/>
        <end position="1837"/>
    </location>
</feature>
<feature type="compositionally biased region" description="Low complexity" evidence="8">
    <location>
        <begin position="1515"/>
        <end position="1534"/>
    </location>
</feature>
<reference evidence="12 13" key="1">
    <citation type="journal article" date="2018" name="J. Allergy Clin. Immunol.">
        <title>High-quality assembly of Dermatophagoides pteronyssinus genome and transcriptome reveals a wide range of novel allergens.</title>
        <authorList>
            <person name="Liu X.Y."/>
            <person name="Yang K.Y."/>
            <person name="Wang M.Q."/>
            <person name="Kwok J.S."/>
            <person name="Zeng X."/>
            <person name="Yang Z."/>
            <person name="Xiao X.J."/>
            <person name="Lau C.P."/>
            <person name="Li Y."/>
            <person name="Huang Z.M."/>
            <person name="Ba J.G."/>
            <person name="Yim A.K."/>
            <person name="Ouyang C.Y."/>
            <person name="Ngai S.M."/>
            <person name="Chan T.F."/>
            <person name="Leung E.L."/>
            <person name="Liu L."/>
            <person name="Liu Z.G."/>
            <person name="Tsui S.K."/>
        </authorList>
    </citation>
    <scope>NUCLEOTIDE SEQUENCE [LARGE SCALE GENOMIC DNA]</scope>
    <source>
        <strain evidence="12">Derp</strain>
    </source>
</reference>
<dbReference type="InterPro" id="IPR011011">
    <property type="entry name" value="Znf_FYVE_PHD"/>
</dbReference>
<name>A0ABQ8JKA9_DERPT</name>
<accession>A0ABQ8JKA9</accession>